<protein>
    <recommendedName>
        <fullName evidence="3">Enoyl reductase (ER) domain-containing protein</fullName>
    </recommendedName>
</protein>
<dbReference type="InterPro" id="IPR011032">
    <property type="entry name" value="GroES-like_sf"/>
</dbReference>
<dbReference type="Proteomes" id="UP000019471">
    <property type="component" value="Unassembled WGS sequence"/>
</dbReference>
<dbReference type="Gene3D" id="3.90.180.10">
    <property type="entry name" value="Medium-chain alcohol dehydrogenases, catalytic domain"/>
    <property type="match status" value="1"/>
</dbReference>
<dbReference type="HOGENOM" id="CLU_026673_16_1_1"/>
<dbReference type="GeneID" id="19190900"/>
<dbReference type="PANTHER" id="PTHR45348:SF2">
    <property type="entry name" value="ZINC-TYPE ALCOHOL DEHYDROGENASE-LIKE PROTEIN C2E1P3.01"/>
    <property type="match status" value="1"/>
</dbReference>
<comment type="similarity">
    <text evidence="1">Belongs to the zinc-containing alcohol dehydrogenase family.</text>
</comment>
<dbReference type="GO" id="GO:0016651">
    <property type="term" value="F:oxidoreductase activity, acting on NAD(P)H"/>
    <property type="evidence" value="ECO:0007669"/>
    <property type="project" value="InterPro"/>
</dbReference>
<dbReference type="SUPFAM" id="SSF51735">
    <property type="entry name" value="NAD(P)-binding Rossmann-fold domains"/>
    <property type="match status" value="1"/>
</dbReference>
<dbReference type="RefSeq" id="XP_007744973.1">
    <property type="nucleotide sequence ID" value="XM_007746783.1"/>
</dbReference>
<dbReference type="AlphaFoldDB" id="W9XLF0"/>
<dbReference type="InterPro" id="IPR020843">
    <property type="entry name" value="ER"/>
</dbReference>
<organism evidence="4 5">
    <name type="scientific">Cladophialophora psammophila CBS 110553</name>
    <dbReference type="NCBI Taxonomy" id="1182543"/>
    <lineage>
        <taxon>Eukaryota</taxon>
        <taxon>Fungi</taxon>
        <taxon>Dikarya</taxon>
        <taxon>Ascomycota</taxon>
        <taxon>Pezizomycotina</taxon>
        <taxon>Eurotiomycetes</taxon>
        <taxon>Chaetothyriomycetidae</taxon>
        <taxon>Chaetothyriales</taxon>
        <taxon>Herpotrichiellaceae</taxon>
        <taxon>Cladophialophora</taxon>
    </lineage>
</organism>
<evidence type="ECO:0000259" key="3">
    <source>
        <dbReference type="SMART" id="SM00829"/>
    </source>
</evidence>
<evidence type="ECO:0000256" key="2">
    <source>
        <dbReference type="ARBA" id="ARBA00023002"/>
    </source>
</evidence>
<sequence>MICAIVPLGRQRLFVRGYHTMRALVVQGRDVTVDRARRVPELRDDSLLVRPSAIALNPTDWKSVSFGRAADGCIVGCDYAGVVEAVGVAVEKPWRRGDRVFGCGHGANLMNKDDGVFAEYAVVKGDLQMRIPEGWSFERAATVPLGAITVGQGLFRTSLKLDLPGESQQRKDIPVLIYGGTTATGALGVQFAKLAGYTVISTSLPEQFDRVKRLGADFVFDYTDPTIGSQIRKLTQNKLRYAWDTVSIPDSAKICADALSTESALCLRYGNLLPVKCLRDDVETTTTVMYTVFGNFFKFGDQDMSASQEDFKFGRMFYELTEKLLTEGKLKNHPEQVMPGGLDGVREGFEMQKAGKIKGAKLVYRLADTA</sequence>
<evidence type="ECO:0000313" key="4">
    <source>
        <dbReference type="EMBL" id="EXJ71194.1"/>
    </source>
</evidence>
<dbReference type="CDD" id="cd08249">
    <property type="entry name" value="enoyl_reductase_like"/>
    <property type="match status" value="1"/>
</dbReference>
<reference evidence="4 5" key="1">
    <citation type="submission" date="2013-03" db="EMBL/GenBank/DDBJ databases">
        <title>The Genome Sequence of Cladophialophora psammophila CBS 110553.</title>
        <authorList>
            <consortium name="The Broad Institute Genomics Platform"/>
            <person name="Cuomo C."/>
            <person name="de Hoog S."/>
            <person name="Gorbushina A."/>
            <person name="Walker B."/>
            <person name="Young S.K."/>
            <person name="Zeng Q."/>
            <person name="Gargeya S."/>
            <person name="Fitzgerald M."/>
            <person name="Haas B."/>
            <person name="Abouelleil A."/>
            <person name="Allen A.W."/>
            <person name="Alvarado L."/>
            <person name="Arachchi H.M."/>
            <person name="Berlin A.M."/>
            <person name="Chapman S.B."/>
            <person name="Gainer-Dewar J."/>
            <person name="Goldberg J."/>
            <person name="Griggs A."/>
            <person name="Gujja S."/>
            <person name="Hansen M."/>
            <person name="Howarth C."/>
            <person name="Imamovic A."/>
            <person name="Ireland A."/>
            <person name="Larimer J."/>
            <person name="McCowan C."/>
            <person name="Murphy C."/>
            <person name="Pearson M."/>
            <person name="Poon T.W."/>
            <person name="Priest M."/>
            <person name="Roberts A."/>
            <person name="Saif S."/>
            <person name="Shea T."/>
            <person name="Sisk P."/>
            <person name="Sykes S."/>
            <person name="Wortman J."/>
            <person name="Nusbaum C."/>
            <person name="Birren B."/>
        </authorList>
    </citation>
    <scope>NUCLEOTIDE SEQUENCE [LARGE SCALE GENOMIC DNA]</scope>
    <source>
        <strain evidence="4 5">CBS 110553</strain>
    </source>
</reference>
<name>W9XLF0_9EURO</name>
<dbReference type="InterPro" id="IPR036291">
    <property type="entry name" value="NAD(P)-bd_dom_sf"/>
</dbReference>
<evidence type="ECO:0000313" key="5">
    <source>
        <dbReference type="Proteomes" id="UP000019471"/>
    </source>
</evidence>
<keyword evidence="5" id="KW-1185">Reference proteome</keyword>
<accession>W9XLF0</accession>
<dbReference type="InterPro" id="IPR013154">
    <property type="entry name" value="ADH-like_N"/>
</dbReference>
<comment type="caution">
    <text evidence="4">The sequence shown here is derived from an EMBL/GenBank/DDBJ whole genome shotgun (WGS) entry which is preliminary data.</text>
</comment>
<dbReference type="InterPro" id="IPR047122">
    <property type="entry name" value="Trans-enoyl_RdTase-like"/>
</dbReference>
<dbReference type="InterPro" id="IPR013149">
    <property type="entry name" value="ADH-like_C"/>
</dbReference>
<proteinExistence type="inferred from homology"/>
<feature type="domain" description="Enoyl reductase (ER)" evidence="3">
    <location>
        <begin position="28"/>
        <end position="363"/>
    </location>
</feature>
<evidence type="ECO:0000256" key="1">
    <source>
        <dbReference type="ARBA" id="ARBA00008072"/>
    </source>
</evidence>
<keyword evidence="2" id="KW-0560">Oxidoreductase</keyword>
<dbReference type="Gene3D" id="3.40.50.720">
    <property type="entry name" value="NAD(P)-binding Rossmann-like Domain"/>
    <property type="match status" value="1"/>
</dbReference>
<dbReference type="EMBL" id="AMGX01000008">
    <property type="protein sequence ID" value="EXJ71194.1"/>
    <property type="molecule type" value="Genomic_DNA"/>
</dbReference>
<dbReference type="Pfam" id="PF08240">
    <property type="entry name" value="ADH_N"/>
    <property type="match status" value="1"/>
</dbReference>
<dbReference type="SMART" id="SM00829">
    <property type="entry name" value="PKS_ER"/>
    <property type="match status" value="1"/>
</dbReference>
<dbReference type="Pfam" id="PF00107">
    <property type="entry name" value="ADH_zinc_N"/>
    <property type="match status" value="1"/>
</dbReference>
<gene>
    <name evidence="4" type="ORF">A1O5_06188</name>
</gene>
<dbReference type="PANTHER" id="PTHR45348">
    <property type="entry name" value="HYPOTHETICAL OXIDOREDUCTASE (EUROFUNG)"/>
    <property type="match status" value="1"/>
</dbReference>
<dbReference type="SUPFAM" id="SSF50129">
    <property type="entry name" value="GroES-like"/>
    <property type="match status" value="1"/>
</dbReference>
<dbReference type="OrthoDB" id="48317at2759"/>
<dbReference type="eggNOG" id="KOG1198">
    <property type="taxonomic scope" value="Eukaryota"/>
</dbReference>
<dbReference type="STRING" id="1182543.W9XLF0"/>